<evidence type="ECO:0000313" key="6">
    <source>
        <dbReference type="Proteomes" id="UP000824890"/>
    </source>
</evidence>
<keyword evidence="6" id="KW-1185">Reference proteome</keyword>
<keyword evidence="2" id="KW-1133">Transmembrane helix</keyword>
<comment type="caution">
    <text evidence="5">The sequence shown here is derived from an EMBL/GenBank/DDBJ whole genome shotgun (WGS) entry which is preliminary data.</text>
</comment>
<dbReference type="InterPro" id="IPR039844">
    <property type="entry name" value="URB1"/>
</dbReference>
<dbReference type="PANTHER" id="PTHR13500:SF0">
    <property type="entry name" value="NUCLEOLAR PRE-RIBOSOMAL-ASSOCIATED PROTEIN 1"/>
    <property type="match status" value="1"/>
</dbReference>
<dbReference type="Pfam" id="PF11707">
    <property type="entry name" value="Npa1"/>
    <property type="match status" value="1"/>
</dbReference>
<organism evidence="5 6">
    <name type="scientific">Brassica napus</name>
    <name type="common">Rape</name>
    <dbReference type="NCBI Taxonomy" id="3708"/>
    <lineage>
        <taxon>Eukaryota</taxon>
        <taxon>Viridiplantae</taxon>
        <taxon>Streptophyta</taxon>
        <taxon>Embryophyta</taxon>
        <taxon>Tracheophyta</taxon>
        <taxon>Spermatophyta</taxon>
        <taxon>Magnoliopsida</taxon>
        <taxon>eudicotyledons</taxon>
        <taxon>Gunneridae</taxon>
        <taxon>Pentapetalae</taxon>
        <taxon>rosids</taxon>
        <taxon>malvids</taxon>
        <taxon>Brassicales</taxon>
        <taxon>Brassicaceae</taxon>
        <taxon>Brassiceae</taxon>
        <taxon>Brassica</taxon>
    </lineage>
</organism>
<reference evidence="5 6" key="1">
    <citation type="submission" date="2021-05" db="EMBL/GenBank/DDBJ databases">
        <title>Genome Assembly of Synthetic Allotetraploid Brassica napus Reveals Homoeologous Exchanges between Subgenomes.</title>
        <authorList>
            <person name="Davis J.T."/>
        </authorList>
    </citation>
    <scope>NUCLEOTIDE SEQUENCE [LARGE SCALE GENOMIC DNA]</scope>
    <source>
        <strain evidence="6">cv. Da-Ae</strain>
        <tissue evidence="5">Seedling</tissue>
    </source>
</reference>
<dbReference type="EMBL" id="JAGKQM010000011">
    <property type="protein sequence ID" value="KAH0902418.1"/>
    <property type="molecule type" value="Genomic_DNA"/>
</dbReference>
<gene>
    <name evidence="5" type="ORF">HID58_041921</name>
</gene>
<dbReference type="InterPro" id="IPR032436">
    <property type="entry name" value="URB1_C"/>
</dbReference>
<keyword evidence="2" id="KW-0812">Transmembrane</keyword>
<evidence type="ECO:0000256" key="1">
    <source>
        <dbReference type="SAM" id="MobiDB-lite"/>
    </source>
</evidence>
<proteinExistence type="predicted"/>
<dbReference type="Pfam" id="PF16201">
    <property type="entry name" value="NopRA1"/>
    <property type="match status" value="1"/>
</dbReference>
<dbReference type="Proteomes" id="UP000824890">
    <property type="component" value="Unassembled WGS sequence"/>
</dbReference>
<name>A0ABQ8BCJ2_BRANA</name>
<feature type="transmembrane region" description="Helical" evidence="2">
    <location>
        <begin position="1952"/>
        <end position="1976"/>
    </location>
</feature>
<evidence type="ECO:0000313" key="5">
    <source>
        <dbReference type="EMBL" id="KAH0902418.1"/>
    </source>
</evidence>
<feature type="compositionally biased region" description="Basic and acidic residues" evidence="1">
    <location>
        <begin position="2265"/>
        <end position="2284"/>
    </location>
</feature>
<accession>A0ABQ8BCJ2</accession>
<evidence type="ECO:0000259" key="3">
    <source>
        <dbReference type="Pfam" id="PF11707"/>
    </source>
</evidence>
<feature type="domain" description="URB1 C-terminal" evidence="4">
    <location>
        <begin position="1927"/>
        <end position="2156"/>
    </location>
</feature>
<keyword evidence="2" id="KW-0472">Membrane</keyword>
<evidence type="ECO:0000259" key="4">
    <source>
        <dbReference type="Pfam" id="PF16201"/>
    </source>
</evidence>
<feature type="domain" description="URB1 N-terminal" evidence="3">
    <location>
        <begin position="84"/>
        <end position="378"/>
    </location>
</feature>
<dbReference type="PANTHER" id="PTHR13500">
    <property type="entry name" value="NUCLEOLAR PRERIBOSOMAL-ASSOCIATED PROTEIN 1"/>
    <property type="match status" value="1"/>
</dbReference>
<feature type="region of interest" description="Disordered" evidence="1">
    <location>
        <begin position="2265"/>
        <end position="2286"/>
    </location>
</feature>
<dbReference type="InterPro" id="IPR021714">
    <property type="entry name" value="URB1_N"/>
</dbReference>
<protein>
    <recommendedName>
        <fullName evidence="7">Nucleolar pre-ribosomal-associated protein 1</fullName>
    </recommendedName>
</protein>
<feature type="transmembrane region" description="Helical" evidence="2">
    <location>
        <begin position="1921"/>
        <end position="1940"/>
    </location>
</feature>
<sequence length="2493" mass="280217">MVESKSDIQEEQGMVVNGGGNSNLEVVMAFGPSHEAKLRELLHKLCSEEIKLCSDASKEFVKLLKGETGGDLLRLYFQKSPEFAELLEAWRIRHGKQGLHYIFSLIQTVLSHPEGKGRSTDIGTALDRFCLLLIQDKMDEICKGLNSKESKQQNAALGLLTSMVRRGPRLASEIAGKFDFKGFAKLAEYKTRGGGGNATRRACVVFAVSFFEVGKPRLLSDVLQKKEMYSKVLRGLGRDDDDDDTVAYVLSTLNDKILVEESMVLPSLRSVLFGIATLEQLASISARGDGGSVNELAHDVLLKVCTDPCNGLMPDETRKLTGNLERLLMFMKKLRATEIVYHRDLLLAIVRGRPSLASAFFEEFPYNVENFASPSWVSSISLAADLVSSVRNSFSFEFLNPDQRSMPPSGGSEVQTIMKEVQTIMKCICPRPFSRLLITRGMLCPKFFVKHGTLRFLSETLLLWDSFVTASHGCSEQIQASLERDVMGEVRSFFPDSQVLLTELKSQSDASGIQKVSLKRKAVLESGVVGREKRIKRSEKDVLDDVAGDIVIGGVGLAEDPVDAHMTDGKEYLQNVSEIWASERCSKPVDSVEEAEMYLRIKIMDVLRIYVRTVPNVLEGSFDVFMKFLPNQRSSWLPAELQRAVLSFLNEYISWSPRSQNDKVKDLAYSLAVVAMSSTGAFDKNPSEIGAWFRFLQGFGKTKGPLKVQEAVQSTSAVVISFLYDAVRTVGKNMFKYLDIIRSSLSHLKGVSIGFSPLIVCVLQKCVKLLTVSKSLTFPEKSAISLYVSATLKYLLQTQVDSRPLSCLVESVLSEVVDDSKDSLCEWWPLRALLLFSQSLSDKKPFILHYRKTTGQLADASFADTLDEIKGLVRRSSPDEIAGIVQSFFSALICARPESILKNFDSVMAISWSLYGTSFSILQAIAFLEENFLGDLSKLSPDLLVRGSELTGSRNLREGTVYSETVFDDRSSITEEIKSKMDVCDTESPAFPTFLEQLPFPELLTAIKSMDISWLPRISELLLLKVSHPKSDSFESIKLILFHLYHIRSSYKVQPSPVLCQLSEICLRLIKHFFSQISELEPSSEKVLAPSAKWKHQVAQTVLCHPVVMALLESPLDCGTLPQVQNVEIFPETSLATGMIVLSEIDQHILDLLASTCEHFLFDERHIVQKGELRENKSIVAFKNLVETLLLEFRSKLKLCVGTQSYAPLLQPSQVIHALLRFISPFKLLNLARSMLIDVEELASPNLSKIVSLGLDIAGRAFEMLTLYSQQPAAKRKTYDLLWDLEENNYDSNLLEEVYSLACRFSTSFGLVSADMCLLKVGGGIFRGKHNQHSSAHLLTLIISQIVGRTPEDLIIHCINQASMTRAKILFYLVESSPLHRSVFGHFFYTMLSKQQGDAALTDDQLIMLLPAVLSYLSPVFAKPEKPCSRCLDITSFYSNILRNGFLQWPKFSSGCIFEEKYEEILLSANEDIDTMFKASLLGKAVRMFQEHLAWTESPTKTEDLLKVFQSMFPHTSAGKEMLDCEIKEVDVQSVDCMFNVAIREVAKVELSRICLFPADSNFKRQAASCVKENPSEMGSNKESLFTALLDYLVDRWQCVVKRFDGSFKGKSEEKQDKCGLLCKSLENFILRNILKFLEDMCEELVHLDSLPFLEGLMKSVLLYRFEDSMTLKILREIFCVLSRGKYSYASYIQLLISHSQFTPTISSLSSSHTGDLFRPISSILKHLIIPSPSSVGVGSCRLQAPDYVKQLEIVKILRVLLSKCGKDSGIILKELHFLLLCSYGATLREIDIELYRLIRDIELIDEEHTLDVSETGYLWGKAALKMREGLRLSQDASDGGEDDLVEDLRQRLFKENLCVDPKICALTVLYFSYQRSAEVSDNSYLSDDPISEDIERYDPAFILRFSLHSLSVGYIEPLEFASLGLLAVAFVSMSSADLGMRKLAYDTLKMFLDVLEVIVILCLTYMYALPVLTAYQSFSLLSSVNWFYKGTLLRFSGTRNKQVKWIKLLLLCLKNGVEEPWQRIPTVSAVFAAEASLILLNSSHEHYVPIKKLLKSSPSLNLRGIPLFHEFLWSSTFNFKSQRLWELRLVCVGLKSDDDAKLYIKNSILEDLMSFFSTPLADDETKGLILQVLRKSVKFHKTARHLVQNCGLFSWCSSLISMFTTKPIRDEDFRLVVVLEILSATLKISQNLRKMYQPHFTITIDGILQLFEAVANCDSPEVEASAERGLDTILMSTPPFELICMDADKLRRFLLWGTSTALKSDLKKGSKPSESHQDTKTLTEEPQEETMVAKFLRWLLASVILGKLYSKANDSEPAVLSKTTPESLLTLLEYFKTMNLEGSETKSEHIIGEVIVYLQQLSSTNYSVLPSVVCALSSLLLRNGLEIAGVKLHLCSESDGDYKLIKSLCSRISSPPEATPDWRWSYHQAQKDLSSEPARDLQKIDERHACQHLLLIFSDMLRVKPGESQKVLLHKSFDMSSLFDWERGLVET</sequence>
<evidence type="ECO:0000256" key="2">
    <source>
        <dbReference type="SAM" id="Phobius"/>
    </source>
</evidence>
<evidence type="ECO:0008006" key="7">
    <source>
        <dbReference type="Google" id="ProtNLM"/>
    </source>
</evidence>